<evidence type="ECO:0000256" key="1">
    <source>
        <dbReference type="SAM" id="Phobius"/>
    </source>
</evidence>
<gene>
    <name evidence="2" type="ORF">JG29_08220</name>
</gene>
<keyword evidence="1" id="KW-0472">Membrane</keyword>
<feature type="transmembrane region" description="Helical" evidence="1">
    <location>
        <begin position="185"/>
        <end position="205"/>
    </location>
</feature>
<dbReference type="PATRIC" id="fig|1218508.4.peg.1585"/>
<keyword evidence="1" id="KW-1133">Transmembrane helix</keyword>
<dbReference type="RefSeq" id="WP_045923452.1">
    <property type="nucleotide sequence ID" value="NZ_JBHTHW010000011.1"/>
</dbReference>
<name>A0A0F4KSE3_9LACO</name>
<feature type="transmembrane region" description="Helical" evidence="1">
    <location>
        <begin position="159"/>
        <end position="178"/>
    </location>
</feature>
<dbReference type="HOGENOM" id="CLU_1159912_0_0_9"/>
<accession>A0A0F4KSE3</accession>
<keyword evidence="1" id="KW-0812">Transmembrane</keyword>
<feature type="transmembrane region" description="Helical" evidence="1">
    <location>
        <begin position="72"/>
        <end position="91"/>
    </location>
</feature>
<feature type="transmembrane region" description="Helical" evidence="1">
    <location>
        <begin position="17"/>
        <end position="40"/>
    </location>
</feature>
<dbReference type="Proteomes" id="UP000033695">
    <property type="component" value="Unassembled WGS sequence"/>
</dbReference>
<protein>
    <submittedName>
        <fullName evidence="2">Uncharacterized protein</fullName>
    </submittedName>
</protein>
<dbReference type="STRING" id="1218508.JG29_08220"/>
<feature type="transmembrane region" description="Helical" evidence="1">
    <location>
        <begin position="112"/>
        <end position="139"/>
    </location>
</feature>
<feature type="transmembrane region" description="Helical" evidence="1">
    <location>
        <begin position="211"/>
        <end position="231"/>
    </location>
</feature>
<dbReference type="EMBL" id="JXBZ01000013">
    <property type="protein sequence ID" value="KJY48136.1"/>
    <property type="molecule type" value="Genomic_DNA"/>
</dbReference>
<sequence length="239" mass="27239">MWRLVQLYFRRAGFRKLVLYLSALFLAATFITSIILSGLWRDNKLSSILPAQFNKTSPAIQASMVFYYFETLFMRAGIILLEGFLSYQIIARAFEDRTIAQLLTYPISRTKVYLGMLFAIFLISGLVLLILHLLVIIIFYLMLKNFRLLNLDTFLFKDLVLDLGFILAGLLSGVVAMFKNKVGYIIGNAIFLCVILGNATVSTYKNQNNNYLFWALLIIALITLSGSFLALKKFNHLNI</sequence>
<comment type="caution">
    <text evidence="2">The sequence shown here is derived from an EMBL/GenBank/DDBJ whole genome shotgun (WGS) entry which is preliminary data.</text>
</comment>
<reference evidence="2 3" key="1">
    <citation type="submission" date="2014-12" db="EMBL/GenBank/DDBJ databases">
        <title>Comparative genomics of the lactic acid bacteria isolated from the honey bee gut.</title>
        <authorList>
            <person name="Ellegaard K.M."/>
            <person name="Tamarit D."/>
            <person name="Javelind E."/>
            <person name="Olofsson T."/>
            <person name="Andersson S.G."/>
            <person name="Vasquez A."/>
        </authorList>
    </citation>
    <scope>NUCLEOTIDE SEQUENCE [LARGE SCALE GENOMIC DNA]</scope>
    <source>
        <strain evidence="2 3">Hon2</strain>
    </source>
</reference>
<evidence type="ECO:0000313" key="3">
    <source>
        <dbReference type="Proteomes" id="UP000033695"/>
    </source>
</evidence>
<dbReference type="AlphaFoldDB" id="A0A0F4KSE3"/>
<proteinExistence type="predicted"/>
<evidence type="ECO:0000313" key="2">
    <source>
        <dbReference type="EMBL" id="KJY48136.1"/>
    </source>
</evidence>
<dbReference type="OrthoDB" id="10010743at2"/>
<keyword evidence="3" id="KW-1185">Reference proteome</keyword>
<organism evidence="2 3">
    <name type="scientific">Bombilactobacillus mellis</name>
    <dbReference type="NCBI Taxonomy" id="1218508"/>
    <lineage>
        <taxon>Bacteria</taxon>
        <taxon>Bacillati</taxon>
        <taxon>Bacillota</taxon>
        <taxon>Bacilli</taxon>
        <taxon>Lactobacillales</taxon>
        <taxon>Lactobacillaceae</taxon>
        <taxon>Bombilactobacillus</taxon>
    </lineage>
</organism>